<protein>
    <submittedName>
        <fullName evidence="1">Uncharacterized protein</fullName>
    </submittedName>
</protein>
<organism evidence="1 2">
    <name type="scientific">Bradyrhizobium canariense</name>
    <dbReference type="NCBI Taxonomy" id="255045"/>
    <lineage>
        <taxon>Bacteria</taxon>
        <taxon>Pseudomonadati</taxon>
        <taxon>Pseudomonadota</taxon>
        <taxon>Alphaproteobacteria</taxon>
        <taxon>Hyphomicrobiales</taxon>
        <taxon>Nitrobacteraceae</taxon>
        <taxon>Bradyrhizobium</taxon>
    </lineage>
</organism>
<dbReference type="EMBL" id="NAFI01000180">
    <property type="protein sequence ID" value="OSJ06124.1"/>
    <property type="molecule type" value="Genomic_DNA"/>
</dbReference>
<name>A0A1X3FQ22_9BRAD</name>
<evidence type="ECO:0000313" key="2">
    <source>
        <dbReference type="Proteomes" id="UP000193553"/>
    </source>
</evidence>
<evidence type="ECO:0000313" key="1">
    <source>
        <dbReference type="EMBL" id="OSJ06124.1"/>
    </source>
</evidence>
<accession>A0A1X3FQ22</accession>
<dbReference type="RefSeq" id="WP_085360309.1">
    <property type="nucleotide sequence ID" value="NZ_NAFD01000184.1"/>
</dbReference>
<dbReference type="Proteomes" id="UP000193553">
    <property type="component" value="Unassembled WGS sequence"/>
</dbReference>
<gene>
    <name evidence="1" type="ORF">BSZ18_23530</name>
</gene>
<sequence length="73" mass="8590">MVDAIDIAIRKYKESNERVIAAAQKRYTRYKKLADKAKTPAQKKSAERNMEVVIFTLQDQQERFKKTMAKLKK</sequence>
<dbReference type="AlphaFoldDB" id="A0A1X3FQ22"/>
<reference evidence="1 2" key="1">
    <citation type="submission" date="2017-03" db="EMBL/GenBank/DDBJ databases">
        <title>Whole genome sequences of fourteen strains of Bradyrhizobium canariense and one strain of Bradyrhizobium japonicum isolated from Lupinus (Papilionoideae: Genisteae) species in Algeria.</title>
        <authorList>
            <person name="Crovadore J."/>
            <person name="Chekireb D."/>
            <person name="Brachmann A."/>
            <person name="Chablais R."/>
            <person name="Cochard B."/>
            <person name="Lefort F."/>
        </authorList>
    </citation>
    <scope>NUCLEOTIDE SEQUENCE [LARGE SCALE GENOMIC DNA]</scope>
    <source>
        <strain evidence="1 2">UBMA195</strain>
    </source>
</reference>
<proteinExistence type="predicted"/>
<comment type="caution">
    <text evidence="1">The sequence shown here is derived from an EMBL/GenBank/DDBJ whole genome shotgun (WGS) entry which is preliminary data.</text>
</comment>